<evidence type="ECO:0000256" key="3">
    <source>
        <dbReference type="ARBA" id="ARBA00023163"/>
    </source>
</evidence>
<dbReference type="InterPro" id="IPR014710">
    <property type="entry name" value="RmlC-like_jellyroll"/>
</dbReference>
<reference evidence="6" key="1">
    <citation type="submission" date="2003-07" db="EMBL/GenBank/DDBJ databases">
        <authorList>
            <consortium name="Rhodopseudomonas genome consortium"/>
            <person name="Larimer F."/>
            <person name="Harwood C."/>
        </authorList>
    </citation>
    <scope>NUCLEOTIDE SEQUENCE</scope>
    <source>
        <strain evidence="6">CGA009</strain>
    </source>
</reference>
<proteinExistence type="predicted"/>
<dbReference type="Gene3D" id="2.60.120.10">
    <property type="entry name" value="Jelly Rolls"/>
    <property type="match status" value="1"/>
</dbReference>
<evidence type="ECO:0000313" key="7">
    <source>
        <dbReference type="Proteomes" id="UP000001426"/>
    </source>
</evidence>
<dbReference type="AlphaFoldDB" id="Q6N827"/>
<dbReference type="SUPFAM" id="SSF51206">
    <property type="entry name" value="cAMP-binding domain-like"/>
    <property type="match status" value="1"/>
</dbReference>
<dbReference type="InterPro" id="IPR012318">
    <property type="entry name" value="HTH_CRP"/>
</dbReference>
<dbReference type="SUPFAM" id="SSF46785">
    <property type="entry name" value="Winged helix' DNA-binding domain"/>
    <property type="match status" value="1"/>
</dbReference>
<dbReference type="DNASU" id="2691800"/>
<organism evidence="5">
    <name type="scientific">Rhodopseudomonas palustris (strain ATCC BAA-98 / CGA009)</name>
    <dbReference type="NCBI Taxonomy" id="258594"/>
    <lineage>
        <taxon>Bacteria</taxon>
        <taxon>Pseudomonadati</taxon>
        <taxon>Pseudomonadota</taxon>
        <taxon>Alphaproteobacteria</taxon>
        <taxon>Hyphomicrobiales</taxon>
        <taxon>Nitrobacteraceae</taxon>
        <taxon>Rhodopseudomonas</taxon>
    </lineage>
</organism>
<accession>Q6N827</accession>
<gene>
    <name evidence="5" type="ordered locus">RPA2077</name>
    <name evidence="6" type="ORF">TX73_010705</name>
</gene>
<dbReference type="PROSITE" id="PS51063">
    <property type="entry name" value="HTH_CRP_2"/>
    <property type="match status" value="1"/>
</dbReference>
<name>Q6N827_RHOPA</name>
<dbReference type="InterPro" id="IPR018490">
    <property type="entry name" value="cNMP-bd_dom_sf"/>
</dbReference>
<keyword evidence="7" id="KW-1185">Reference proteome</keyword>
<dbReference type="CDD" id="cd00038">
    <property type="entry name" value="CAP_ED"/>
    <property type="match status" value="1"/>
</dbReference>
<evidence type="ECO:0000256" key="1">
    <source>
        <dbReference type="ARBA" id="ARBA00023015"/>
    </source>
</evidence>
<dbReference type="Proteomes" id="UP000001426">
    <property type="component" value="Chromosome"/>
</dbReference>
<dbReference type="Gene3D" id="1.10.10.10">
    <property type="entry name" value="Winged helix-like DNA-binding domain superfamily/Winged helix DNA-binding domain"/>
    <property type="match status" value="1"/>
</dbReference>
<dbReference type="EMBL" id="CP116810">
    <property type="protein sequence ID" value="WCL92227.1"/>
    <property type="molecule type" value="Genomic_DNA"/>
</dbReference>
<dbReference type="GO" id="GO:0003677">
    <property type="term" value="F:DNA binding"/>
    <property type="evidence" value="ECO:0007669"/>
    <property type="project" value="UniProtKB-KW"/>
</dbReference>
<keyword evidence="2" id="KW-0238">DNA-binding</keyword>
<feature type="domain" description="HTH crp-type" evidence="4">
    <location>
        <begin position="198"/>
        <end position="274"/>
    </location>
</feature>
<dbReference type="Pfam" id="PF13545">
    <property type="entry name" value="HTH_Crp_2"/>
    <property type="match status" value="1"/>
</dbReference>
<dbReference type="eggNOG" id="COG0664">
    <property type="taxonomic scope" value="Bacteria"/>
</dbReference>
<evidence type="ECO:0000313" key="5">
    <source>
        <dbReference type="EMBL" id="CAE27518.1"/>
    </source>
</evidence>
<dbReference type="InterPro" id="IPR036388">
    <property type="entry name" value="WH-like_DNA-bd_sf"/>
</dbReference>
<dbReference type="HOGENOM" id="CLU_075053_0_0_5"/>
<dbReference type="SMART" id="SM00419">
    <property type="entry name" value="HTH_CRP"/>
    <property type="match status" value="1"/>
</dbReference>
<evidence type="ECO:0000256" key="2">
    <source>
        <dbReference type="ARBA" id="ARBA00023125"/>
    </source>
</evidence>
<dbReference type="PhylomeDB" id="Q6N827"/>
<keyword evidence="3" id="KW-0804">Transcription</keyword>
<dbReference type="SMR" id="Q6N827"/>
<keyword evidence="1" id="KW-0805">Transcription regulation</keyword>
<sequence>MDRGNRRPEAFKETHVQRDACFALVRRGRVLCAHCPGGDDPASPDEANHKGVPMVHPFLRKLRHGARLTKDSEEILLRLTQSSRCIGAREDLVPVGGQPHYLPLLVEGWACRYTTLENGRRQIISLFLPGDLCEPFGALPRFMDHPIGTLTPAVIARVRTDAVRNAAQLSPRIEEALWWDLLVASAIEREHLVSLGRRTATERLGHLFCELHLRLGLVGLVDEDELSYEMPITQADLGDLLGMSMVHINRSLQELRRTGMISLRGRRLTIHSLEGLRELSFFDAGYLHLFGPLSLLNTDGSDLGTTTR</sequence>
<protein>
    <submittedName>
        <fullName evidence="6">Crp/Fnr family transcriptional regulator</fullName>
    </submittedName>
    <submittedName>
        <fullName evidence="5">Probable transcriptional regulator, Crp/Fnr family</fullName>
    </submittedName>
</protein>
<dbReference type="EMBL" id="BX572599">
    <property type="protein sequence ID" value="CAE27518.1"/>
    <property type="molecule type" value="Genomic_DNA"/>
</dbReference>
<reference evidence="6" key="3">
    <citation type="submission" date="2022-12" db="EMBL/GenBank/DDBJ databases">
        <title>Complete genome sequence of Rhodopseudomonas palustris CGA0092 and corrections to the R. palustris CGA009 genome sequence.</title>
        <authorList>
            <person name="Mazny B.R."/>
            <person name="Sheff O.F."/>
            <person name="LaSarre B."/>
            <person name="McKinlay A."/>
            <person name="McKinlay J.B."/>
        </authorList>
    </citation>
    <scope>NUCLEOTIDE SEQUENCE</scope>
    <source>
        <strain evidence="6">CGA009</strain>
    </source>
</reference>
<dbReference type="KEGG" id="rpa:TX73_010705"/>
<dbReference type="GO" id="GO:0006355">
    <property type="term" value="P:regulation of DNA-templated transcription"/>
    <property type="evidence" value="ECO:0007669"/>
    <property type="project" value="InterPro"/>
</dbReference>
<evidence type="ECO:0000313" key="6">
    <source>
        <dbReference type="EMBL" id="WCL92227.1"/>
    </source>
</evidence>
<dbReference type="InterPro" id="IPR036390">
    <property type="entry name" value="WH_DNA-bd_sf"/>
</dbReference>
<reference evidence="5 7" key="2">
    <citation type="journal article" date="2004" name="Nat. Biotechnol.">
        <title>Complete genome sequence of the metabolically versatile photosynthetic bacterium Rhodopseudomonas palustris.</title>
        <authorList>
            <person name="Larimer F.W."/>
            <person name="Chain P."/>
            <person name="Hauser L."/>
            <person name="Lamerdin J."/>
            <person name="Malfatti S."/>
            <person name="Do L."/>
            <person name="Land M.L."/>
            <person name="Pelletier D.A."/>
            <person name="Beatty J.T."/>
            <person name="Lang A.S."/>
            <person name="Tabita F.R."/>
            <person name="Gibson J.L."/>
            <person name="Hanson T.E."/>
            <person name="Bobst C."/>
            <person name="Torres J.L."/>
            <person name="Peres C."/>
            <person name="Harrison F.H."/>
            <person name="Gibson J."/>
            <person name="Harwood C.S."/>
        </authorList>
    </citation>
    <scope>NUCLEOTIDE SEQUENCE [LARGE SCALE GENOMIC DNA]</scope>
    <source>
        <strain evidence="7">ATCC BAA-98 / CGA009</strain>
        <strain evidence="5">CGA009</strain>
    </source>
</reference>
<dbReference type="STRING" id="258594.RPA2077"/>
<evidence type="ECO:0000259" key="4">
    <source>
        <dbReference type="PROSITE" id="PS51063"/>
    </source>
</evidence>
<dbReference type="InterPro" id="IPR000595">
    <property type="entry name" value="cNMP-bd_dom"/>
</dbReference>